<dbReference type="EMBL" id="JBJXBP010000005">
    <property type="protein sequence ID" value="KAL3827988.1"/>
    <property type="molecule type" value="Genomic_DNA"/>
</dbReference>
<dbReference type="Pfam" id="PF00201">
    <property type="entry name" value="UDPGT"/>
    <property type="match status" value="1"/>
</dbReference>
<comment type="similarity">
    <text evidence="1">Belongs to the UDP-glycosyltransferase family.</text>
</comment>
<evidence type="ECO:0000256" key="2">
    <source>
        <dbReference type="ARBA" id="ARBA00022679"/>
    </source>
</evidence>
<evidence type="ECO:0000256" key="1">
    <source>
        <dbReference type="ARBA" id="ARBA00009995"/>
    </source>
</evidence>
<protein>
    <submittedName>
        <fullName evidence="3">Uncharacterized protein</fullName>
    </submittedName>
</protein>
<reference evidence="3 4" key="1">
    <citation type="submission" date="2024-12" db="EMBL/GenBank/DDBJ databases">
        <title>The unique morphological basis and parallel evolutionary history of personate flowers in Penstemon.</title>
        <authorList>
            <person name="Depatie T.H."/>
            <person name="Wessinger C.A."/>
        </authorList>
    </citation>
    <scope>NUCLEOTIDE SEQUENCE [LARGE SCALE GENOMIC DNA]</scope>
    <source>
        <strain evidence="3">WTNN_2</strain>
        <tissue evidence="3">Leaf</tissue>
    </source>
</reference>
<comment type="caution">
    <text evidence="3">The sequence shown here is derived from an EMBL/GenBank/DDBJ whole genome shotgun (WGS) entry which is preliminary data.</text>
</comment>
<name>A0ABD3SUS9_9LAMI</name>
<dbReference type="InterPro" id="IPR002213">
    <property type="entry name" value="UDP_glucos_trans"/>
</dbReference>
<dbReference type="GO" id="GO:0035251">
    <property type="term" value="F:UDP-glucosyltransferase activity"/>
    <property type="evidence" value="ECO:0007669"/>
    <property type="project" value="UniProtKB-ARBA"/>
</dbReference>
<dbReference type="Proteomes" id="UP001634393">
    <property type="component" value="Unassembled WGS sequence"/>
</dbReference>
<dbReference type="CDD" id="cd03784">
    <property type="entry name" value="GT1_Gtf-like"/>
    <property type="match status" value="1"/>
</dbReference>
<dbReference type="PANTHER" id="PTHR11926">
    <property type="entry name" value="GLUCOSYL/GLUCURONOSYL TRANSFERASES"/>
    <property type="match status" value="1"/>
</dbReference>
<dbReference type="Gene3D" id="3.40.50.2000">
    <property type="entry name" value="Glycogen Phosphorylase B"/>
    <property type="match status" value="2"/>
</dbReference>
<keyword evidence="4" id="KW-1185">Reference proteome</keyword>
<dbReference type="FunFam" id="3.40.50.2000:FF:000120">
    <property type="entry name" value="UDP-glycosyltransferase 76C1"/>
    <property type="match status" value="1"/>
</dbReference>
<accession>A0ABD3SUS9</accession>
<evidence type="ECO:0000313" key="3">
    <source>
        <dbReference type="EMBL" id="KAL3827988.1"/>
    </source>
</evidence>
<proteinExistence type="inferred from homology"/>
<dbReference type="FunFam" id="3.40.50.2000:FF:000040">
    <property type="entry name" value="UDP-glycosyltransferase 76C1"/>
    <property type="match status" value="1"/>
</dbReference>
<gene>
    <name evidence="3" type="ORF">ACJIZ3_016790</name>
</gene>
<keyword evidence="2" id="KW-0808">Transferase</keyword>
<organism evidence="3 4">
    <name type="scientific">Penstemon smallii</name>
    <dbReference type="NCBI Taxonomy" id="265156"/>
    <lineage>
        <taxon>Eukaryota</taxon>
        <taxon>Viridiplantae</taxon>
        <taxon>Streptophyta</taxon>
        <taxon>Embryophyta</taxon>
        <taxon>Tracheophyta</taxon>
        <taxon>Spermatophyta</taxon>
        <taxon>Magnoliopsida</taxon>
        <taxon>eudicotyledons</taxon>
        <taxon>Gunneridae</taxon>
        <taxon>Pentapetalae</taxon>
        <taxon>asterids</taxon>
        <taxon>lamiids</taxon>
        <taxon>Lamiales</taxon>
        <taxon>Plantaginaceae</taxon>
        <taxon>Cheloneae</taxon>
        <taxon>Penstemon</taxon>
    </lineage>
</organism>
<evidence type="ECO:0000313" key="4">
    <source>
        <dbReference type="Proteomes" id="UP001634393"/>
    </source>
</evidence>
<dbReference type="PANTHER" id="PTHR11926:SF1374">
    <property type="entry name" value="UDP-GLYCOSYLTRANSFERASE 76F1-RELATED"/>
    <property type="match status" value="1"/>
</dbReference>
<sequence>MDGPKRPRVLLVPFPLQGHITPMLQLGTILHARGISVTVLHPEFNSPNASNHPEFTFLPLSDNLSRNKATLSNAFQFISAMNVNCREPFQEYMDQMMELQELEGRVACVIYDSIMHFAESVATQFDLPSLVLRTTSAANLLAYHVILRLHEQNLLPLPESKLDDAVPELGFLRYKDLPYSISSKIPEPILEFLPSSFNIRSSKAVIWNTVDTLEKSPLTGLQQLYQVPFFTIGPIHKTTPPHNPTSLIKEDTNCITWLDKHAPNSVIYVSLGSLATIDAQELIETAIGLVDSEQPFLWVVRPNSVKGSEWMESLPDELARGIETRGFVVKWAPQKEVLAHFAVGAFWSHCGWNSTMEGISGGVPMICRPFFADQMVNSRYLINEWRVGIELENAEDSRMIVKNAIRRLLVDEEGKEMRQRSQEMKQKLEICVQEGGSSYNSLENLTQFILSM</sequence>
<dbReference type="AlphaFoldDB" id="A0ABD3SUS9"/>
<dbReference type="SUPFAM" id="SSF53756">
    <property type="entry name" value="UDP-Glycosyltransferase/glycogen phosphorylase"/>
    <property type="match status" value="1"/>
</dbReference>